<feature type="region of interest" description="Disordered" evidence="6">
    <location>
        <begin position="835"/>
        <end position="861"/>
    </location>
</feature>
<organism evidence="8 9">
    <name type="scientific">Dispira parvispora</name>
    <dbReference type="NCBI Taxonomy" id="1520584"/>
    <lineage>
        <taxon>Eukaryota</taxon>
        <taxon>Fungi</taxon>
        <taxon>Fungi incertae sedis</taxon>
        <taxon>Zoopagomycota</taxon>
        <taxon>Kickxellomycotina</taxon>
        <taxon>Dimargaritomycetes</taxon>
        <taxon>Dimargaritales</taxon>
        <taxon>Dimargaritaceae</taxon>
        <taxon>Dispira</taxon>
    </lineage>
</organism>
<dbReference type="EC" id="2.7.12.1" evidence="8"/>
<proteinExistence type="predicted"/>
<dbReference type="GO" id="GO:0005634">
    <property type="term" value="C:nucleus"/>
    <property type="evidence" value="ECO:0007669"/>
    <property type="project" value="TreeGrafter"/>
</dbReference>
<dbReference type="InterPro" id="IPR000719">
    <property type="entry name" value="Prot_kinase_dom"/>
</dbReference>
<dbReference type="InterPro" id="IPR011009">
    <property type="entry name" value="Kinase-like_dom_sf"/>
</dbReference>
<protein>
    <submittedName>
        <fullName evidence="8">Serine threonine protein kinase CMGC group</fullName>
        <ecNumber evidence="8">2.7.12.1</ecNumber>
    </submittedName>
</protein>
<feature type="compositionally biased region" description="Polar residues" evidence="6">
    <location>
        <begin position="848"/>
        <end position="861"/>
    </location>
</feature>
<dbReference type="PROSITE" id="PS50011">
    <property type="entry name" value="PROTEIN_KINASE_DOM"/>
    <property type="match status" value="1"/>
</dbReference>
<keyword evidence="4 8" id="KW-0418">Kinase</keyword>
<keyword evidence="2 8" id="KW-0808">Transferase</keyword>
<feature type="region of interest" description="Disordered" evidence="6">
    <location>
        <begin position="472"/>
        <end position="514"/>
    </location>
</feature>
<sequence>HIREKDPENKFRCIQLRDTFEYRSHTCMVFDLLGMSMFDFLKSNEFHAFPMSQIQHFTQQVLRAVAFLHNLKLVHTDLKPENILLHNTDYRTVASYRGKGHKMKTLLHTDIQLIDFGSATFNDDAHSSVVSTRHYRAPEIILGLGWSYPCDMWSVGCILMELFTGDALFQTHDDTEHLAMMEKVLGSLPRHMVARASDKAKCSFTRNGTLNYPTPDTKPSNQDNVRRLRPLRETVGTHVNQLHATFYDLLKKLLAYEPSERLTAADALNHPFLHLPLDANGNIKYSTVDSAVLLAQSPTSVVPSPLPSTPTNLLATPRMPTSTFTMGNNGGFPELASPSFLLRSQIPSFLQPNYGRAAIGAPSPRFPPSGRFLPSMGNSMDPMAADNYPPSPYSGAPMGSARSLDIGHSPSSRWLPIPMQQNATHPTAFGVSRTEGSAQVYSQSSFPLDSGRPITSSGVTAGSVTTAPNGVGLAASPRTITGTPHTPPSATSRLSHLTASGPAPGTGLSVHHPTGPLRRHSLLCNSTTADRTETLSYQDVFGTLRTNDQGGNLPYSTGHTVRMDAQSSPLLPPLFSGPGSNHTEVPSPYTPQWRSPVSLGAYAMNSPNTPSSGPSEVMSPLAKFQQVNNNTLHRRSLLGTSLRRANRPSPLSSLSGNVVGDTTEMRVMNLSNNDSGTYGRPGESENRTGRVTLHPEYGSQLVPYPQGDVLGSNNNNCSRMLSSAQENMHNAARSVAGSLPTTPYHLPPQSPYGNALTSSFYSNTHFVGATHESRPNSLLDHQFSVAQELVTVNSGGHSNTAGHVVSQAGTHLSLLASTANSYSVNISEEAPRGIARLYNAPPPPPPSGHSTKSSFYTRGKR</sequence>
<evidence type="ECO:0000256" key="4">
    <source>
        <dbReference type="ARBA" id="ARBA00022777"/>
    </source>
</evidence>
<dbReference type="EMBL" id="JANBPY010000800">
    <property type="protein sequence ID" value="KAJ1963623.1"/>
    <property type="molecule type" value="Genomic_DNA"/>
</dbReference>
<keyword evidence="5" id="KW-0067">ATP-binding</keyword>
<dbReference type="SMART" id="SM00220">
    <property type="entry name" value="S_TKc"/>
    <property type="match status" value="1"/>
</dbReference>
<accession>A0A9W8E6T1</accession>
<dbReference type="PROSITE" id="PS00108">
    <property type="entry name" value="PROTEIN_KINASE_ST"/>
    <property type="match status" value="1"/>
</dbReference>
<dbReference type="InterPro" id="IPR008271">
    <property type="entry name" value="Ser/Thr_kinase_AS"/>
</dbReference>
<feature type="compositionally biased region" description="Polar residues" evidence="6">
    <location>
        <begin position="478"/>
        <end position="498"/>
    </location>
</feature>
<dbReference type="Gene3D" id="1.10.510.10">
    <property type="entry name" value="Transferase(Phosphotransferase) domain 1"/>
    <property type="match status" value="1"/>
</dbReference>
<keyword evidence="3" id="KW-0547">Nucleotide-binding</keyword>
<evidence type="ECO:0000313" key="8">
    <source>
        <dbReference type="EMBL" id="KAJ1963623.1"/>
    </source>
</evidence>
<dbReference type="Gene3D" id="3.30.200.20">
    <property type="entry name" value="Phosphorylase Kinase, domain 1"/>
    <property type="match status" value="1"/>
</dbReference>
<dbReference type="OrthoDB" id="283111at2759"/>
<keyword evidence="9" id="KW-1185">Reference proteome</keyword>
<evidence type="ECO:0000259" key="7">
    <source>
        <dbReference type="PROSITE" id="PS50011"/>
    </source>
</evidence>
<gene>
    <name evidence="8" type="primary">LKH1</name>
    <name evidence="8" type="ORF">IWQ62_003157</name>
</gene>
<dbReference type="Proteomes" id="UP001150925">
    <property type="component" value="Unassembled WGS sequence"/>
</dbReference>
<name>A0A9W8E6T1_9FUNG</name>
<dbReference type="CDD" id="cd14134">
    <property type="entry name" value="PKc_CLK"/>
    <property type="match status" value="1"/>
</dbReference>
<evidence type="ECO:0000256" key="1">
    <source>
        <dbReference type="ARBA" id="ARBA00022527"/>
    </source>
</evidence>
<keyword evidence="1" id="KW-0723">Serine/threonine-protein kinase</keyword>
<dbReference type="GO" id="GO:0043484">
    <property type="term" value="P:regulation of RNA splicing"/>
    <property type="evidence" value="ECO:0007669"/>
    <property type="project" value="TreeGrafter"/>
</dbReference>
<dbReference type="PANTHER" id="PTHR45646">
    <property type="entry name" value="SERINE/THREONINE-PROTEIN KINASE DOA-RELATED"/>
    <property type="match status" value="1"/>
</dbReference>
<reference evidence="8" key="1">
    <citation type="submission" date="2022-07" db="EMBL/GenBank/DDBJ databases">
        <title>Phylogenomic reconstructions and comparative analyses of Kickxellomycotina fungi.</title>
        <authorList>
            <person name="Reynolds N.K."/>
            <person name="Stajich J.E."/>
            <person name="Barry K."/>
            <person name="Grigoriev I.V."/>
            <person name="Crous P."/>
            <person name="Smith M.E."/>
        </authorList>
    </citation>
    <scope>NUCLEOTIDE SEQUENCE</scope>
    <source>
        <strain evidence="8">RSA 1196</strain>
    </source>
</reference>
<dbReference type="AlphaFoldDB" id="A0A9W8E6T1"/>
<evidence type="ECO:0000256" key="2">
    <source>
        <dbReference type="ARBA" id="ARBA00022679"/>
    </source>
</evidence>
<dbReference type="SUPFAM" id="SSF56112">
    <property type="entry name" value="Protein kinase-like (PK-like)"/>
    <property type="match status" value="1"/>
</dbReference>
<dbReference type="PANTHER" id="PTHR45646:SF11">
    <property type="entry name" value="SERINE_THREONINE-PROTEIN KINASE DOA"/>
    <property type="match status" value="1"/>
</dbReference>
<dbReference type="GO" id="GO:0004712">
    <property type="term" value="F:protein serine/threonine/tyrosine kinase activity"/>
    <property type="evidence" value="ECO:0007669"/>
    <property type="project" value="UniProtKB-EC"/>
</dbReference>
<comment type="caution">
    <text evidence="8">The sequence shown here is derived from an EMBL/GenBank/DDBJ whole genome shotgun (WGS) entry which is preliminary data.</text>
</comment>
<evidence type="ECO:0000256" key="6">
    <source>
        <dbReference type="SAM" id="MobiDB-lite"/>
    </source>
</evidence>
<evidence type="ECO:0000256" key="3">
    <source>
        <dbReference type="ARBA" id="ARBA00022741"/>
    </source>
</evidence>
<feature type="domain" description="Protein kinase" evidence="7">
    <location>
        <begin position="1"/>
        <end position="273"/>
    </location>
</feature>
<dbReference type="Pfam" id="PF00069">
    <property type="entry name" value="Pkinase"/>
    <property type="match status" value="1"/>
</dbReference>
<dbReference type="GO" id="GO:0005524">
    <property type="term" value="F:ATP binding"/>
    <property type="evidence" value="ECO:0007669"/>
    <property type="project" value="UniProtKB-KW"/>
</dbReference>
<feature type="non-terminal residue" evidence="8">
    <location>
        <position position="1"/>
    </location>
</feature>
<dbReference type="InterPro" id="IPR051175">
    <property type="entry name" value="CLK_kinases"/>
</dbReference>
<dbReference type="GO" id="GO:0004674">
    <property type="term" value="F:protein serine/threonine kinase activity"/>
    <property type="evidence" value="ECO:0007669"/>
    <property type="project" value="UniProtKB-KW"/>
</dbReference>
<evidence type="ECO:0000256" key="5">
    <source>
        <dbReference type="ARBA" id="ARBA00022840"/>
    </source>
</evidence>
<evidence type="ECO:0000313" key="9">
    <source>
        <dbReference type="Proteomes" id="UP001150925"/>
    </source>
</evidence>